<dbReference type="AlphaFoldDB" id="A0A380WIE3"/>
<dbReference type="RefSeq" id="WP_115731054.1">
    <property type="nucleotide sequence ID" value="NZ_BAAAVY010000019.1"/>
</dbReference>
<dbReference type="GO" id="GO:0043565">
    <property type="term" value="F:sequence-specific DNA binding"/>
    <property type="evidence" value="ECO:0007669"/>
    <property type="project" value="TreeGrafter"/>
</dbReference>
<keyword evidence="3" id="KW-0238">DNA-binding</keyword>
<keyword evidence="4" id="KW-0010">Activator</keyword>
<evidence type="ECO:0000259" key="6">
    <source>
        <dbReference type="PROSITE" id="PS50931"/>
    </source>
</evidence>
<dbReference type="Pfam" id="PF00126">
    <property type="entry name" value="HTH_1"/>
    <property type="match status" value="1"/>
</dbReference>
<dbReference type="Proteomes" id="UP000254701">
    <property type="component" value="Unassembled WGS sequence"/>
</dbReference>
<dbReference type="PANTHER" id="PTHR30537">
    <property type="entry name" value="HTH-TYPE TRANSCRIPTIONAL REGULATOR"/>
    <property type="match status" value="1"/>
</dbReference>
<dbReference type="PROSITE" id="PS50931">
    <property type="entry name" value="HTH_LYSR"/>
    <property type="match status" value="1"/>
</dbReference>
<evidence type="ECO:0000256" key="3">
    <source>
        <dbReference type="ARBA" id="ARBA00023125"/>
    </source>
</evidence>
<accession>A0A380WIE3</accession>
<organism evidence="7 8">
    <name type="scientific">Aminobacter aminovorans</name>
    <name type="common">Chelatobacter heintzii</name>
    <dbReference type="NCBI Taxonomy" id="83263"/>
    <lineage>
        <taxon>Bacteria</taxon>
        <taxon>Pseudomonadati</taxon>
        <taxon>Pseudomonadota</taxon>
        <taxon>Alphaproteobacteria</taxon>
        <taxon>Hyphomicrobiales</taxon>
        <taxon>Phyllobacteriaceae</taxon>
        <taxon>Aminobacter</taxon>
    </lineage>
</organism>
<evidence type="ECO:0000313" key="7">
    <source>
        <dbReference type="EMBL" id="SUU88769.1"/>
    </source>
</evidence>
<reference evidence="7 8" key="1">
    <citation type="submission" date="2018-06" db="EMBL/GenBank/DDBJ databases">
        <authorList>
            <consortium name="Pathogen Informatics"/>
            <person name="Doyle S."/>
        </authorList>
    </citation>
    <scope>NUCLEOTIDE SEQUENCE [LARGE SCALE GENOMIC DNA]</scope>
    <source>
        <strain evidence="7 8">NCTC10684</strain>
    </source>
</reference>
<evidence type="ECO:0000256" key="5">
    <source>
        <dbReference type="ARBA" id="ARBA00023163"/>
    </source>
</evidence>
<dbReference type="InterPro" id="IPR005119">
    <property type="entry name" value="LysR_subst-bd"/>
</dbReference>
<keyword evidence="5" id="KW-0804">Transcription</keyword>
<dbReference type="InterPro" id="IPR058163">
    <property type="entry name" value="LysR-type_TF_proteobact-type"/>
</dbReference>
<evidence type="ECO:0000256" key="1">
    <source>
        <dbReference type="ARBA" id="ARBA00009437"/>
    </source>
</evidence>
<dbReference type="Pfam" id="PF03466">
    <property type="entry name" value="LysR_substrate"/>
    <property type="match status" value="1"/>
</dbReference>
<protein>
    <submittedName>
        <fullName evidence="7">HTH-type transcriptional activator AmpR</fullName>
    </submittedName>
</protein>
<dbReference type="EMBL" id="UFSM01000001">
    <property type="protein sequence ID" value="SUU88769.1"/>
    <property type="molecule type" value="Genomic_DNA"/>
</dbReference>
<dbReference type="GO" id="GO:0003700">
    <property type="term" value="F:DNA-binding transcription factor activity"/>
    <property type="evidence" value="ECO:0007669"/>
    <property type="project" value="InterPro"/>
</dbReference>
<dbReference type="OrthoDB" id="9807765at2"/>
<dbReference type="PANTHER" id="PTHR30537:SF70">
    <property type="entry name" value="HTH-TYPE TRANSCRIPTIONAL ACTIVATOR AMPR"/>
    <property type="match status" value="1"/>
</dbReference>
<evidence type="ECO:0000256" key="2">
    <source>
        <dbReference type="ARBA" id="ARBA00023015"/>
    </source>
</evidence>
<proteinExistence type="inferred from homology"/>
<gene>
    <name evidence="7" type="primary">ampR</name>
    <name evidence="7" type="ORF">NCTC10684_01997</name>
</gene>
<dbReference type="GO" id="GO:0006351">
    <property type="term" value="P:DNA-templated transcription"/>
    <property type="evidence" value="ECO:0007669"/>
    <property type="project" value="TreeGrafter"/>
</dbReference>
<comment type="similarity">
    <text evidence="1">Belongs to the LysR transcriptional regulatory family.</text>
</comment>
<dbReference type="InterPro" id="IPR036388">
    <property type="entry name" value="WH-like_DNA-bd_sf"/>
</dbReference>
<dbReference type="FunFam" id="1.10.10.10:FF:000038">
    <property type="entry name" value="Glycine cleavage system transcriptional activator"/>
    <property type="match status" value="1"/>
</dbReference>
<dbReference type="PRINTS" id="PR00039">
    <property type="entry name" value="HTHLYSR"/>
</dbReference>
<feature type="domain" description="HTH lysR-type" evidence="6">
    <location>
        <begin position="6"/>
        <end position="63"/>
    </location>
</feature>
<evidence type="ECO:0000256" key="4">
    <source>
        <dbReference type="ARBA" id="ARBA00023159"/>
    </source>
</evidence>
<dbReference type="InterPro" id="IPR036390">
    <property type="entry name" value="WH_DNA-bd_sf"/>
</dbReference>
<sequence length="293" mass="32248">METSQLPLNALRAFEASARHCSFTRAGMELFVSQTAVSHHVKSLEDLLGVKLFRRLPRGLALTDEGAALAPVLTDAFRRVTATMSRFEEGHFHEVVTVGVVATFAVGWLMERLPGFHEAHPYLDLRIMTNNNRVDLAGDGLDLAIRFGDGSWRGTKAMHLIASPLSPVCSPVMATKLVQPTDLARVELLRSYRADEWMRWFEAAGAPAPVLRGMMFDSSLALAEAAARGVGVALVPINMFERNLDDGRLVQPFETTVSTGDYWLTRLKSHPVTAGMQAFENWLLQQFGAPGEA</sequence>
<dbReference type="SUPFAM" id="SSF46785">
    <property type="entry name" value="Winged helix' DNA-binding domain"/>
    <property type="match status" value="1"/>
</dbReference>
<evidence type="ECO:0000313" key="8">
    <source>
        <dbReference type="Proteomes" id="UP000254701"/>
    </source>
</evidence>
<dbReference type="Gene3D" id="1.10.10.10">
    <property type="entry name" value="Winged helix-like DNA-binding domain superfamily/Winged helix DNA-binding domain"/>
    <property type="match status" value="1"/>
</dbReference>
<keyword evidence="2" id="KW-0805">Transcription regulation</keyword>
<dbReference type="InterPro" id="IPR000847">
    <property type="entry name" value="LysR_HTH_N"/>
</dbReference>
<dbReference type="Gene3D" id="3.40.190.10">
    <property type="entry name" value="Periplasmic binding protein-like II"/>
    <property type="match status" value="2"/>
</dbReference>
<name>A0A380WIE3_AMIAI</name>
<dbReference type="SUPFAM" id="SSF53850">
    <property type="entry name" value="Periplasmic binding protein-like II"/>
    <property type="match status" value="1"/>
</dbReference>